<dbReference type="Proteomes" id="UP000216339">
    <property type="component" value="Unassembled WGS sequence"/>
</dbReference>
<evidence type="ECO:0000259" key="3">
    <source>
        <dbReference type="Pfam" id="PF02581"/>
    </source>
</evidence>
<dbReference type="SUPFAM" id="SSF51391">
    <property type="entry name" value="Thiamin phosphate synthase"/>
    <property type="match status" value="1"/>
</dbReference>
<dbReference type="PANTHER" id="PTHR20857:SF15">
    <property type="entry name" value="THIAMINE-PHOSPHATE SYNTHASE"/>
    <property type="match status" value="1"/>
</dbReference>
<accession>A0A271J1E0</accession>
<dbReference type="PANTHER" id="PTHR20857">
    <property type="entry name" value="THIAMINE-PHOSPHATE PYROPHOSPHORYLASE"/>
    <property type="match status" value="1"/>
</dbReference>
<protein>
    <recommendedName>
        <fullName evidence="3">Thiamine phosphate synthase/TenI domain-containing protein</fullName>
    </recommendedName>
</protein>
<dbReference type="InterPro" id="IPR013785">
    <property type="entry name" value="Aldolase_TIM"/>
</dbReference>
<evidence type="ECO:0000256" key="1">
    <source>
        <dbReference type="ARBA" id="ARBA00004948"/>
    </source>
</evidence>
<proteinExistence type="predicted"/>
<dbReference type="EMBL" id="MQWD01000001">
    <property type="protein sequence ID" value="PAP77068.1"/>
    <property type="molecule type" value="Genomic_DNA"/>
</dbReference>
<dbReference type="CDD" id="cd00564">
    <property type="entry name" value="TMP_TenI"/>
    <property type="match status" value="1"/>
</dbReference>
<evidence type="ECO:0000256" key="2">
    <source>
        <dbReference type="ARBA" id="ARBA00022977"/>
    </source>
</evidence>
<dbReference type="InterPro" id="IPR036206">
    <property type="entry name" value="ThiamineP_synth_sf"/>
</dbReference>
<dbReference type="GO" id="GO:0004789">
    <property type="term" value="F:thiamine-phosphate diphosphorylase activity"/>
    <property type="evidence" value="ECO:0007669"/>
    <property type="project" value="TreeGrafter"/>
</dbReference>
<dbReference type="GO" id="GO:0009228">
    <property type="term" value="P:thiamine biosynthetic process"/>
    <property type="evidence" value="ECO:0007669"/>
    <property type="project" value="UniProtKB-KW"/>
</dbReference>
<name>A0A271J1E0_9BACT</name>
<gene>
    <name evidence="4" type="ORF">BSZ37_11825</name>
</gene>
<dbReference type="Gene3D" id="3.20.20.70">
    <property type="entry name" value="Aldolase class I"/>
    <property type="match status" value="1"/>
</dbReference>
<evidence type="ECO:0000313" key="5">
    <source>
        <dbReference type="Proteomes" id="UP000216339"/>
    </source>
</evidence>
<comment type="caution">
    <text evidence="4">The sequence shown here is derived from an EMBL/GenBank/DDBJ whole genome shotgun (WGS) entry which is preliminary data.</text>
</comment>
<keyword evidence="2" id="KW-0784">Thiamine biosynthesis</keyword>
<comment type="pathway">
    <text evidence="1">Cofactor biosynthesis; thiamine diphosphate biosynthesis.</text>
</comment>
<keyword evidence="5" id="KW-1185">Reference proteome</keyword>
<dbReference type="InterPro" id="IPR022998">
    <property type="entry name" value="ThiamineP_synth_TenI"/>
</dbReference>
<dbReference type="GO" id="GO:0005737">
    <property type="term" value="C:cytoplasm"/>
    <property type="evidence" value="ECO:0007669"/>
    <property type="project" value="TreeGrafter"/>
</dbReference>
<dbReference type="OrthoDB" id="194683at2"/>
<evidence type="ECO:0000313" key="4">
    <source>
        <dbReference type="EMBL" id="PAP77068.1"/>
    </source>
</evidence>
<dbReference type="Pfam" id="PF02581">
    <property type="entry name" value="TMP-TENI"/>
    <property type="match status" value="1"/>
</dbReference>
<reference evidence="4 5" key="1">
    <citation type="submission" date="2016-11" db="EMBL/GenBank/DDBJ databases">
        <title>Study of marine rhodopsin-containing bacteria.</title>
        <authorList>
            <person name="Yoshizawa S."/>
            <person name="Kumagai Y."/>
            <person name="Kogure K."/>
        </authorList>
    </citation>
    <scope>NUCLEOTIDE SEQUENCE [LARGE SCALE GENOMIC DNA]</scope>
    <source>
        <strain evidence="4 5">SAORIC-28</strain>
    </source>
</reference>
<dbReference type="AlphaFoldDB" id="A0A271J1E0"/>
<organism evidence="4 5">
    <name type="scientific">Rubrivirga marina</name>
    <dbReference type="NCBI Taxonomy" id="1196024"/>
    <lineage>
        <taxon>Bacteria</taxon>
        <taxon>Pseudomonadati</taxon>
        <taxon>Rhodothermota</taxon>
        <taxon>Rhodothermia</taxon>
        <taxon>Rhodothermales</taxon>
        <taxon>Rubricoccaceae</taxon>
        <taxon>Rubrivirga</taxon>
    </lineage>
</organism>
<sequence length="219" mass="22420">MGDEGAARGRTVPRLLLIADGFATGRVELPADEIRSRVVELVEAGVPWVSLRDQKADDGTFAEAAHDVAEAVRAVRSDVTLSVHGRLDVAQSLDAGLHVGRLGASLEEAVAAGVAGPVGVSAHSASAALAARKGGADYVTFSPVFATRTHPDTVPTGIDPLRLAAERSGLPVLALGGMTPPRARIARLVGAHGAAAISSLLFAWDAARTVGQFLDAVAE</sequence>
<feature type="domain" description="Thiamine phosphate synthase/TenI" evidence="3">
    <location>
        <begin position="32"/>
        <end position="199"/>
    </location>
</feature>